<reference evidence="1 2" key="1">
    <citation type="submission" date="2020-02" db="EMBL/GenBank/DDBJ databases">
        <authorList>
            <person name="Ferguson B K."/>
        </authorList>
    </citation>
    <scope>NUCLEOTIDE SEQUENCE [LARGE SCALE GENOMIC DNA]</scope>
</reference>
<evidence type="ECO:0000313" key="1">
    <source>
        <dbReference type="EMBL" id="CAB0018736.1"/>
    </source>
</evidence>
<name>A0A6H5HLX2_9HEMI</name>
<dbReference type="EMBL" id="CADCXU010033148">
    <property type="protein sequence ID" value="CAB0018736.1"/>
    <property type="molecule type" value="Genomic_DNA"/>
</dbReference>
<proteinExistence type="predicted"/>
<gene>
    <name evidence="1" type="ORF">NTEN_LOCUS22519</name>
</gene>
<protein>
    <submittedName>
        <fullName evidence="1">Uncharacterized protein</fullName>
    </submittedName>
</protein>
<dbReference type="Proteomes" id="UP000479000">
    <property type="component" value="Unassembled WGS sequence"/>
</dbReference>
<organism evidence="1 2">
    <name type="scientific">Nesidiocoris tenuis</name>
    <dbReference type="NCBI Taxonomy" id="355587"/>
    <lineage>
        <taxon>Eukaryota</taxon>
        <taxon>Metazoa</taxon>
        <taxon>Ecdysozoa</taxon>
        <taxon>Arthropoda</taxon>
        <taxon>Hexapoda</taxon>
        <taxon>Insecta</taxon>
        <taxon>Pterygota</taxon>
        <taxon>Neoptera</taxon>
        <taxon>Paraneoptera</taxon>
        <taxon>Hemiptera</taxon>
        <taxon>Heteroptera</taxon>
        <taxon>Panheteroptera</taxon>
        <taxon>Cimicomorpha</taxon>
        <taxon>Miridae</taxon>
        <taxon>Dicyphina</taxon>
        <taxon>Nesidiocoris</taxon>
    </lineage>
</organism>
<evidence type="ECO:0000313" key="2">
    <source>
        <dbReference type="Proteomes" id="UP000479000"/>
    </source>
</evidence>
<sequence length="116" mass="13321">MVVRLWEMRVPAADRLRCNHWTRMRRRNPSDGGLPKQDHQYLIFSTSSPNSTGLYACMAFTIFLGIGRYLSHAAIHFLIITSTLLKCLRGRNKIKKGVSYRPNSVRLPTCIIMKAK</sequence>
<accession>A0A6H5HLX2</accession>
<keyword evidence="2" id="KW-1185">Reference proteome</keyword>
<dbReference type="AlphaFoldDB" id="A0A6H5HLX2"/>